<reference evidence="2 3" key="1">
    <citation type="submission" date="2017-09" db="EMBL/GenBank/DDBJ databases">
        <title>Depth-based differentiation of microbial function through sediment-hosted aquifers and enrichment of novel symbionts in the deep terrestrial subsurface.</title>
        <authorList>
            <person name="Probst A.J."/>
            <person name="Ladd B."/>
            <person name="Jarett J.K."/>
            <person name="Geller-Mcgrath D.E."/>
            <person name="Sieber C.M."/>
            <person name="Emerson J.B."/>
            <person name="Anantharaman K."/>
            <person name="Thomas B.C."/>
            <person name="Malmstrom R."/>
            <person name="Stieglmeier M."/>
            <person name="Klingl A."/>
            <person name="Woyke T."/>
            <person name="Ryan C.M."/>
            <person name="Banfield J.F."/>
        </authorList>
    </citation>
    <scope>NUCLEOTIDE SEQUENCE [LARGE SCALE GENOMIC DNA]</scope>
    <source>
        <strain evidence="2">CG10_big_fil_rev_8_21_14_0_10_36_16</strain>
    </source>
</reference>
<dbReference type="Proteomes" id="UP000228496">
    <property type="component" value="Unassembled WGS sequence"/>
</dbReference>
<gene>
    <name evidence="2" type="ORF">COV29_00820</name>
</gene>
<evidence type="ECO:0000313" key="2">
    <source>
        <dbReference type="EMBL" id="PJE51285.1"/>
    </source>
</evidence>
<accession>A0A2J0Q809</accession>
<keyword evidence="1" id="KW-0472">Membrane</keyword>
<dbReference type="AlphaFoldDB" id="A0A2J0Q809"/>
<feature type="transmembrane region" description="Helical" evidence="1">
    <location>
        <begin position="26"/>
        <end position="45"/>
    </location>
</feature>
<evidence type="ECO:0000256" key="1">
    <source>
        <dbReference type="SAM" id="Phobius"/>
    </source>
</evidence>
<protein>
    <submittedName>
        <fullName evidence="2">Uncharacterized protein</fullName>
    </submittedName>
</protein>
<keyword evidence="1" id="KW-0812">Transmembrane</keyword>
<organism evidence="2 3">
    <name type="scientific">Candidatus Yanofskybacteria bacterium CG10_big_fil_rev_8_21_14_0_10_36_16</name>
    <dbReference type="NCBI Taxonomy" id="1975096"/>
    <lineage>
        <taxon>Bacteria</taxon>
        <taxon>Candidatus Yanofskyibacteriota</taxon>
    </lineage>
</organism>
<comment type="caution">
    <text evidence="2">The sequence shown here is derived from an EMBL/GenBank/DDBJ whole genome shotgun (WGS) entry which is preliminary data.</text>
</comment>
<name>A0A2J0Q809_9BACT</name>
<sequence>MGLVAGIGEDLLAIFFATDAEINLNVIWIVFLVAIPFAFLSEVIVDHPRFWEKLIPIKPDFAAKFKKNSNNKIIKNKK</sequence>
<evidence type="ECO:0000313" key="3">
    <source>
        <dbReference type="Proteomes" id="UP000228496"/>
    </source>
</evidence>
<dbReference type="EMBL" id="PCXQ01000003">
    <property type="protein sequence ID" value="PJE51285.1"/>
    <property type="molecule type" value="Genomic_DNA"/>
</dbReference>
<proteinExistence type="predicted"/>
<keyword evidence="1" id="KW-1133">Transmembrane helix</keyword>